<dbReference type="EMBL" id="CAJVPT010013536">
    <property type="protein sequence ID" value="CAG8596756.1"/>
    <property type="molecule type" value="Genomic_DNA"/>
</dbReference>
<proteinExistence type="predicted"/>
<name>A0ACA9MJT8_9GLOM</name>
<evidence type="ECO:0000313" key="2">
    <source>
        <dbReference type="Proteomes" id="UP000789525"/>
    </source>
</evidence>
<organism evidence="1 2">
    <name type="scientific">Acaulospora colombiana</name>
    <dbReference type="NCBI Taxonomy" id="27376"/>
    <lineage>
        <taxon>Eukaryota</taxon>
        <taxon>Fungi</taxon>
        <taxon>Fungi incertae sedis</taxon>
        <taxon>Mucoromycota</taxon>
        <taxon>Glomeromycotina</taxon>
        <taxon>Glomeromycetes</taxon>
        <taxon>Diversisporales</taxon>
        <taxon>Acaulosporaceae</taxon>
        <taxon>Acaulospora</taxon>
    </lineage>
</organism>
<reference evidence="1" key="1">
    <citation type="submission" date="2021-06" db="EMBL/GenBank/DDBJ databases">
        <authorList>
            <person name="Kallberg Y."/>
            <person name="Tangrot J."/>
            <person name="Rosling A."/>
        </authorList>
    </citation>
    <scope>NUCLEOTIDE SEQUENCE</scope>
    <source>
        <strain evidence="1">CL356</strain>
    </source>
</reference>
<keyword evidence="2" id="KW-1185">Reference proteome</keyword>
<comment type="caution">
    <text evidence="1">The sequence shown here is derived from an EMBL/GenBank/DDBJ whole genome shotgun (WGS) entry which is preliminary data.</text>
</comment>
<protein>
    <submittedName>
        <fullName evidence="1">15581_t:CDS:1</fullName>
    </submittedName>
</protein>
<gene>
    <name evidence="1" type="ORF">ACOLOM_LOCUS6531</name>
</gene>
<evidence type="ECO:0000313" key="1">
    <source>
        <dbReference type="EMBL" id="CAG8596756.1"/>
    </source>
</evidence>
<accession>A0ACA9MJT8</accession>
<dbReference type="Proteomes" id="UP000789525">
    <property type="component" value="Unassembled WGS sequence"/>
</dbReference>
<sequence>MGHLSFTGSKTAFLVSLLIFLTTFSASLVKPEEPAYPFGNVEVKMNMQTDEPILYGPPTINDIIPMEKDLTQFVDCLRTFGDIIDLISDPNSTITLFAPVNSAFRNLTRKPNYVGNSLEDPNKKMYQFVLGHIVPAMYQSLPVGQELQTMRKETTNFGDTFPHPNFLVECDSRALTDLLKHMKKYILRSKVSIVDVSPQYRIWNLWGNDINNLWWHHQVPNKTATKLPAGSFILKERLPSEEYVIRRIMHGVPEGIDDFEPGTSLPLQSNFDYMGGIDWRKGCYIGQELTFRTYYIGVTRKRIIPVQLFQNEKPPDTLRVDRKTIIESPSPSSGIHTSIENLSKQGRPVGNIGSARYNVTLALLSLDKVQENNLFVANGKGKVYKVKPFIPDWWPTVDDKDY</sequence>